<reference evidence="2 3" key="1">
    <citation type="submission" date="2019-03" db="EMBL/GenBank/DDBJ databases">
        <title>Single cell metagenomics reveals metabolic interactions within the superorganism composed of flagellate Streblomastix strix and complex community of Bacteroidetes bacteria on its surface.</title>
        <authorList>
            <person name="Treitli S.C."/>
            <person name="Kolisko M."/>
            <person name="Husnik F."/>
            <person name="Keeling P."/>
            <person name="Hampl V."/>
        </authorList>
    </citation>
    <scope>NUCLEOTIDE SEQUENCE [LARGE SCALE GENOMIC DNA]</scope>
    <source>
        <strain evidence="2">ST1C</strain>
    </source>
</reference>
<sequence length="300" mass="33883">MFKDLEGPKFFSQAAYLSHSMNSIPTGIPNFNLQEAVLWSIDGDFDQAHLKTAMDDARKQLKQQLASTIDKDADESLRVTAEAVNTSITKHRRFTWNISYVEMALPEDIQQIQKTLINAQTNANIALAIRIAATHQQLDCRAESKRIETWLASTEQDENGIRAARQGLKEASNLVINNGWAITWDLQSAYSHIKISPELNRFLAFSFEGLIYTHNSMPFGTATAPRVFTKAMKIVIQNLSAHSIYCTSYLDDGIEQFQNQDEAKSQMIYTVNLFMGLELTINFQKSMQIPTQNPTQLAIQ</sequence>
<dbReference type="SUPFAM" id="SSF56672">
    <property type="entry name" value="DNA/RNA polymerases"/>
    <property type="match status" value="1"/>
</dbReference>
<dbReference type="InterPro" id="IPR052055">
    <property type="entry name" value="Hepadnavirus_pol/RT"/>
</dbReference>
<dbReference type="Proteomes" id="UP000324800">
    <property type="component" value="Unassembled WGS sequence"/>
</dbReference>
<dbReference type="InterPro" id="IPR043502">
    <property type="entry name" value="DNA/RNA_pol_sf"/>
</dbReference>
<dbReference type="EMBL" id="SNRW01002348">
    <property type="protein sequence ID" value="KAA6393074.1"/>
    <property type="molecule type" value="Genomic_DNA"/>
</dbReference>
<comment type="caution">
    <text evidence="2">The sequence shown here is derived from an EMBL/GenBank/DDBJ whole genome shotgun (WGS) entry which is preliminary data.</text>
</comment>
<evidence type="ECO:0000313" key="3">
    <source>
        <dbReference type="Proteomes" id="UP000324800"/>
    </source>
</evidence>
<organism evidence="2 3">
    <name type="scientific">Streblomastix strix</name>
    <dbReference type="NCBI Taxonomy" id="222440"/>
    <lineage>
        <taxon>Eukaryota</taxon>
        <taxon>Metamonada</taxon>
        <taxon>Preaxostyla</taxon>
        <taxon>Oxymonadida</taxon>
        <taxon>Streblomastigidae</taxon>
        <taxon>Streblomastix</taxon>
    </lineage>
</organism>
<dbReference type="PANTHER" id="PTHR33050">
    <property type="entry name" value="REVERSE TRANSCRIPTASE DOMAIN-CONTAINING PROTEIN"/>
    <property type="match status" value="1"/>
</dbReference>
<evidence type="ECO:0000313" key="2">
    <source>
        <dbReference type="EMBL" id="KAA6393074.1"/>
    </source>
</evidence>
<dbReference type="InterPro" id="IPR000477">
    <property type="entry name" value="RT_dom"/>
</dbReference>
<dbReference type="OrthoDB" id="7462124at2759"/>
<dbReference type="InterPro" id="IPR043128">
    <property type="entry name" value="Rev_trsase/Diguanyl_cyclase"/>
</dbReference>
<dbReference type="Gene3D" id="3.10.10.10">
    <property type="entry name" value="HIV Type 1 Reverse Transcriptase, subunit A, domain 1"/>
    <property type="match status" value="1"/>
</dbReference>
<proteinExistence type="predicted"/>
<dbReference type="AlphaFoldDB" id="A0A5J4WDL0"/>
<accession>A0A5J4WDL0</accession>
<gene>
    <name evidence="2" type="ORF">EZS28_011400</name>
</gene>
<dbReference type="Pfam" id="PF00078">
    <property type="entry name" value="RVT_1"/>
    <property type="match status" value="1"/>
</dbReference>
<name>A0A5J4WDL0_9EUKA</name>
<evidence type="ECO:0000259" key="1">
    <source>
        <dbReference type="Pfam" id="PF00078"/>
    </source>
</evidence>
<dbReference type="Gene3D" id="3.30.70.270">
    <property type="match status" value="1"/>
</dbReference>
<protein>
    <recommendedName>
        <fullName evidence="1">Reverse transcriptase domain-containing protein</fullName>
    </recommendedName>
</protein>
<feature type="domain" description="Reverse transcriptase" evidence="1">
    <location>
        <begin position="137"/>
        <end position="289"/>
    </location>
</feature>
<dbReference type="PANTHER" id="PTHR33050:SF7">
    <property type="entry name" value="RIBONUCLEASE H"/>
    <property type="match status" value="1"/>
</dbReference>